<evidence type="ECO:0000313" key="3">
    <source>
        <dbReference type="Proteomes" id="UP001055439"/>
    </source>
</evidence>
<gene>
    <name evidence="2" type="ORF">MUK42_13299</name>
</gene>
<reference evidence="2" key="1">
    <citation type="submission" date="2022-05" db="EMBL/GenBank/DDBJ databases">
        <title>The Musa troglodytarum L. genome provides insights into the mechanism of non-climacteric behaviour and enrichment of carotenoids.</title>
        <authorList>
            <person name="Wang J."/>
        </authorList>
    </citation>
    <scope>NUCLEOTIDE SEQUENCE</scope>
    <source>
        <tissue evidence="2">Leaf</tissue>
    </source>
</reference>
<feature type="region of interest" description="Disordered" evidence="1">
    <location>
        <begin position="95"/>
        <end position="136"/>
    </location>
</feature>
<evidence type="ECO:0000256" key="1">
    <source>
        <dbReference type="SAM" id="MobiDB-lite"/>
    </source>
</evidence>
<sequence>MLVAWNYRTCRRQKGNPKCEFEISVVAVISESSVHSESSEDKRMAIDRTGLDVSCVLHAKKLSISKWEIKRSQSWKLSLSHRVDSSKLAVETCSQLGRGRSANQPGDLSPASQQSQGNAGKWGFTARKTETRPTESTRLTPVLFLVN</sequence>
<feature type="compositionally biased region" description="Polar residues" evidence="1">
    <location>
        <begin position="101"/>
        <end position="118"/>
    </location>
</feature>
<protein>
    <submittedName>
        <fullName evidence="2">Uncharacterized protein</fullName>
    </submittedName>
</protein>
<dbReference type="EMBL" id="CP097510">
    <property type="protein sequence ID" value="URE35739.1"/>
    <property type="molecule type" value="Genomic_DNA"/>
</dbReference>
<evidence type="ECO:0000313" key="2">
    <source>
        <dbReference type="EMBL" id="URE35739.1"/>
    </source>
</evidence>
<name>A0A9E7HT70_9LILI</name>
<dbReference type="AlphaFoldDB" id="A0A9E7HT70"/>
<keyword evidence="3" id="KW-1185">Reference proteome</keyword>
<organism evidence="2 3">
    <name type="scientific">Musa troglodytarum</name>
    <name type="common">fe'i banana</name>
    <dbReference type="NCBI Taxonomy" id="320322"/>
    <lineage>
        <taxon>Eukaryota</taxon>
        <taxon>Viridiplantae</taxon>
        <taxon>Streptophyta</taxon>
        <taxon>Embryophyta</taxon>
        <taxon>Tracheophyta</taxon>
        <taxon>Spermatophyta</taxon>
        <taxon>Magnoliopsida</taxon>
        <taxon>Liliopsida</taxon>
        <taxon>Zingiberales</taxon>
        <taxon>Musaceae</taxon>
        <taxon>Musa</taxon>
    </lineage>
</organism>
<accession>A0A9E7HT70</accession>
<proteinExistence type="predicted"/>
<dbReference type="Proteomes" id="UP001055439">
    <property type="component" value="Chromosome 8"/>
</dbReference>